<dbReference type="EMBL" id="JYDP01000404">
    <property type="protein sequence ID" value="KRZ00749.1"/>
    <property type="molecule type" value="Genomic_DNA"/>
</dbReference>
<reference evidence="2 3" key="1">
    <citation type="submission" date="2015-01" db="EMBL/GenBank/DDBJ databases">
        <title>Evolution of Trichinella species and genotypes.</title>
        <authorList>
            <person name="Korhonen P.K."/>
            <person name="Edoardo P."/>
            <person name="Giuseppe L.R."/>
            <person name="Gasser R.B."/>
        </authorList>
    </citation>
    <scope>NUCLEOTIDE SEQUENCE [LARGE SCALE GENOMIC DNA]</scope>
    <source>
        <strain evidence="2">ISS1029</strain>
    </source>
</reference>
<dbReference type="OrthoDB" id="5913895at2759"/>
<evidence type="ECO:0000313" key="2">
    <source>
        <dbReference type="EMBL" id="KRZ00749.1"/>
    </source>
</evidence>
<feature type="signal peptide" evidence="1">
    <location>
        <begin position="1"/>
        <end position="24"/>
    </location>
</feature>
<evidence type="ECO:0000256" key="1">
    <source>
        <dbReference type="SAM" id="SignalP"/>
    </source>
</evidence>
<gene>
    <name evidence="2" type="ORF">T11_18571</name>
</gene>
<organism evidence="2 3">
    <name type="scientific">Trichinella zimbabwensis</name>
    <dbReference type="NCBI Taxonomy" id="268475"/>
    <lineage>
        <taxon>Eukaryota</taxon>
        <taxon>Metazoa</taxon>
        <taxon>Ecdysozoa</taxon>
        <taxon>Nematoda</taxon>
        <taxon>Enoplea</taxon>
        <taxon>Dorylaimia</taxon>
        <taxon>Trichinellida</taxon>
        <taxon>Trichinellidae</taxon>
        <taxon>Trichinella</taxon>
    </lineage>
</organism>
<evidence type="ECO:0008006" key="4">
    <source>
        <dbReference type="Google" id="ProtNLM"/>
    </source>
</evidence>
<protein>
    <recommendedName>
        <fullName evidence="4">Secreted protein</fullName>
    </recommendedName>
</protein>
<sequence>MAGVTPVLSLTLLLYASMTQESISSHCCRFSSHIMDSMSRSVRLNLSACPFPCGWYGEDRVFLMSKRRHNSWTTRASNERPWSLCKQSGAPKYAMYFSISTLATVSASIPSRPGHIGCQTGSFPVAPRCPFPLAAADNPQSLAASVRGCFLMAFFSPHTACTCGTISVRPHSSRASKIGFLSWRGSAVHLGDPRIDCCGGIA</sequence>
<name>A0A0V1GRA0_9BILA</name>
<feature type="chain" id="PRO_5006878594" description="Secreted protein" evidence="1">
    <location>
        <begin position="25"/>
        <end position="202"/>
    </location>
</feature>
<evidence type="ECO:0000313" key="3">
    <source>
        <dbReference type="Proteomes" id="UP000055024"/>
    </source>
</evidence>
<accession>A0A0V1GRA0</accession>
<dbReference type="Proteomes" id="UP000055024">
    <property type="component" value="Unassembled WGS sequence"/>
</dbReference>
<dbReference type="AlphaFoldDB" id="A0A0V1GRA0"/>
<proteinExistence type="predicted"/>
<keyword evidence="1" id="KW-0732">Signal</keyword>
<comment type="caution">
    <text evidence="2">The sequence shown here is derived from an EMBL/GenBank/DDBJ whole genome shotgun (WGS) entry which is preliminary data.</text>
</comment>
<keyword evidence="3" id="KW-1185">Reference proteome</keyword>